<sequence length="238" mass="26619">MVFYEPGVTSHNLPRDPFKSCVVPRPIGWISTRSLDGKDNLAPYSQFNNLTFDPPYVMFAANQTETNTRKDTVVNVESTGSFVWNICNWDLRDAMNITSEQLPYSVDEFAKAGLTKISSTTLKHAVSMVSESPIKFECIYFSTLRLPGNPPMGTISMIIGKVVGIHIDDRVLTQGMVDLRKVMPIARCGYYEYAVVRETFVMMPPGNGKMALGLEGSTAGNSKEWDRINNEKKSEELE</sequence>
<dbReference type="GO" id="GO:0010181">
    <property type="term" value="F:FMN binding"/>
    <property type="evidence" value="ECO:0007669"/>
    <property type="project" value="InterPro"/>
</dbReference>
<dbReference type="STRING" id="1745343.A0A2J6PN77"/>
<dbReference type="InterPro" id="IPR012349">
    <property type="entry name" value="Split_barrel_FMN-bd"/>
</dbReference>
<dbReference type="Pfam" id="PF01613">
    <property type="entry name" value="Flavin_Reduct"/>
    <property type="match status" value="1"/>
</dbReference>
<reference evidence="2 3" key="1">
    <citation type="submission" date="2016-05" db="EMBL/GenBank/DDBJ databases">
        <title>A degradative enzymes factory behind the ericoid mycorrhizal symbiosis.</title>
        <authorList>
            <consortium name="DOE Joint Genome Institute"/>
            <person name="Martino E."/>
            <person name="Morin E."/>
            <person name="Grelet G."/>
            <person name="Kuo A."/>
            <person name="Kohler A."/>
            <person name="Daghino S."/>
            <person name="Barry K."/>
            <person name="Choi C."/>
            <person name="Cichocki N."/>
            <person name="Clum A."/>
            <person name="Copeland A."/>
            <person name="Hainaut M."/>
            <person name="Haridas S."/>
            <person name="Labutti K."/>
            <person name="Lindquist E."/>
            <person name="Lipzen A."/>
            <person name="Khouja H.-R."/>
            <person name="Murat C."/>
            <person name="Ohm R."/>
            <person name="Olson A."/>
            <person name="Spatafora J."/>
            <person name="Veneault-Fourrey C."/>
            <person name="Henrissat B."/>
            <person name="Grigoriev I."/>
            <person name="Martin F."/>
            <person name="Perotto S."/>
        </authorList>
    </citation>
    <scope>NUCLEOTIDE SEQUENCE [LARGE SCALE GENOMIC DNA]</scope>
    <source>
        <strain evidence="2 3">UAMH 7357</strain>
    </source>
</reference>
<accession>A0A2J6PN77</accession>
<evidence type="ECO:0000259" key="1">
    <source>
        <dbReference type="SMART" id="SM00903"/>
    </source>
</evidence>
<protein>
    <recommendedName>
        <fullName evidence="1">Flavin reductase like domain-containing protein</fullName>
    </recommendedName>
</protein>
<dbReference type="PANTHER" id="PTHR43812">
    <property type="entry name" value="BLR2425 PROTEIN"/>
    <property type="match status" value="1"/>
</dbReference>
<dbReference type="AlphaFoldDB" id="A0A2J6PN77"/>
<dbReference type="SUPFAM" id="SSF50475">
    <property type="entry name" value="FMN-binding split barrel"/>
    <property type="match status" value="1"/>
</dbReference>
<organism evidence="2 3">
    <name type="scientific">Hyaloscypha hepaticicola</name>
    <dbReference type="NCBI Taxonomy" id="2082293"/>
    <lineage>
        <taxon>Eukaryota</taxon>
        <taxon>Fungi</taxon>
        <taxon>Dikarya</taxon>
        <taxon>Ascomycota</taxon>
        <taxon>Pezizomycotina</taxon>
        <taxon>Leotiomycetes</taxon>
        <taxon>Helotiales</taxon>
        <taxon>Hyaloscyphaceae</taxon>
        <taxon>Hyaloscypha</taxon>
    </lineage>
</organism>
<dbReference type="InterPro" id="IPR002563">
    <property type="entry name" value="Flavin_Rdtase-like_dom"/>
</dbReference>
<dbReference type="SMART" id="SM00903">
    <property type="entry name" value="Flavin_Reduct"/>
    <property type="match status" value="1"/>
</dbReference>
<feature type="domain" description="Flavin reductase like" evidence="1">
    <location>
        <begin position="20"/>
        <end position="174"/>
    </location>
</feature>
<gene>
    <name evidence="2" type="ORF">NA56DRAFT_673793</name>
</gene>
<name>A0A2J6PN77_9HELO</name>
<evidence type="ECO:0000313" key="3">
    <source>
        <dbReference type="Proteomes" id="UP000235672"/>
    </source>
</evidence>
<dbReference type="Gene3D" id="2.30.110.10">
    <property type="entry name" value="Electron Transport, Fmn-binding Protein, Chain A"/>
    <property type="match status" value="1"/>
</dbReference>
<keyword evidence="3" id="KW-1185">Reference proteome</keyword>
<dbReference type="PANTHER" id="PTHR43812:SF2">
    <property type="entry name" value="FLAVIN REDUCTASE LIKE DOMAIN-CONTAINING PROTEIN"/>
    <property type="match status" value="1"/>
</dbReference>
<dbReference type="EMBL" id="KZ613513">
    <property type="protein sequence ID" value="PMD15491.1"/>
    <property type="molecule type" value="Genomic_DNA"/>
</dbReference>
<evidence type="ECO:0000313" key="2">
    <source>
        <dbReference type="EMBL" id="PMD15491.1"/>
    </source>
</evidence>
<dbReference type="OrthoDB" id="298012at2759"/>
<dbReference type="Proteomes" id="UP000235672">
    <property type="component" value="Unassembled WGS sequence"/>
</dbReference>
<proteinExistence type="predicted"/>